<keyword evidence="1" id="KW-1133">Transmembrane helix</keyword>
<organism evidence="2 3">
    <name type="scientific">Marinobacter xestospongiae</name>
    <dbReference type="NCBI Taxonomy" id="994319"/>
    <lineage>
        <taxon>Bacteria</taxon>
        <taxon>Pseudomonadati</taxon>
        <taxon>Pseudomonadota</taxon>
        <taxon>Gammaproteobacteria</taxon>
        <taxon>Pseudomonadales</taxon>
        <taxon>Marinobacteraceae</taxon>
        <taxon>Marinobacter</taxon>
    </lineage>
</organism>
<comment type="caution">
    <text evidence="2">The sequence shown here is derived from an EMBL/GenBank/DDBJ whole genome shotgun (WGS) entry which is preliminary data.</text>
</comment>
<evidence type="ECO:0000313" key="3">
    <source>
        <dbReference type="Proteomes" id="UP001269819"/>
    </source>
</evidence>
<sequence>MKLILGWLGICFAVLGVLSIGLQDQIPPEDNLLDVPESILLTIVGVFCMYVGREYLPAGIGYLFGGDDGGDG</sequence>
<keyword evidence="1" id="KW-0812">Transmembrane</keyword>
<reference evidence="2 3" key="1">
    <citation type="submission" date="2023-10" db="EMBL/GenBank/DDBJ databases">
        <title>Characteristics and mechanism of a salt-tolerant marine origin heterotrophic nitrifying- aerobic denitrifying bacteria Marinobacter xestospongiae HN1.</title>
        <authorList>
            <person name="Qi R."/>
        </authorList>
    </citation>
    <scope>NUCLEOTIDE SEQUENCE [LARGE SCALE GENOMIC DNA]</scope>
    <source>
        <strain evidence="2 3">HN1</strain>
    </source>
</reference>
<evidence type="ECO:0000313" key="2">
    <source>
        <dbReference type="EMBL" id="MDV2079372.1"/>
    </source>
</evidence>
<protein>
    <recommendedName>
        <fullName evidence="4">XapX domain-containing protein</fullName>
    </recommendedName>
</protein>
<dbReference type="Proteomes" id="UP001269819">
    <property type="component" value="Unassembled WGS sequence"/>
</dbReference>
<gene>
    <name evidence="2" type="ORF">RYS15_11780</name>
</gene>
<feature type="transmembrane region" description="Helical" evidence="1">
    <location>
        <begin position="35"/>
        <end position="52"/>
    </location>
</feature>
<dbReference type="RefSeq" id="WP_316973935.1">
    <property type="nucleotide sequence ID" value="NZ_JAWIIJ010000007.1"/>
</dbReference>
<proteinExistence type="predicted"/>
<accession>A0ABU3VYJ6</accession>
<dbReference type="EMBL" id="JAWIIJ010000007">
    <property type="protein sequence ID" value="MDV2079372.1"/>
    <property type="molecule type" value="Genomic_DNA"/>
</dbReference>
<keyword evidence="3" id="KW-1185">Reference proteome</keyword>
<keyword evidence="1" id="KW-0472">Membrane</keyword>
<evidence type="ECO:0000256" key="1">
    <source>
        <dbReference type="SAM" id="Phobius"/>
    </source>
</evidence>
<name>A0ABU3VYJ6_9GAMM</name>
<evidence type="ECO:0008006" key="4">
    <source>
        <dbReference type="Google" id="ProtNLM"/>
    </source>
</evidence>